<dbReference type="GO" id="GO:1990904">
    <property type="term" value="C:ribonucleoprotein complex"/>
    <property type="evidence" value="ECO:0007669"/>
    <property type="project" value="UniProtKB-KW"/>
</dbReference>
<dbReference type="SUPFAM" id="SSF53137">
    <property type="entry name" value="Translational machinery components"/>
    <property type="match status" value="1"/>
</dbReference>
<dbReference type="GO" id="GO:0003735">
    <property type="term" value="F:structural constituent of ribosome"/>
    <property type="evidence" value="ECO:0007669"/>
    <property type="project" value="InterPro"/>
</dbReference>
<dbReference type="GO" id="GO:0006412">
    <property type="term" value="P:translation"/>
    <property type="evidence" value="ECO:0007669"/>
    <property type="project" value="UniProtKB-UniRule"/>
</dbReference>
<dbReference type="PANTHER" id="PTHR12899">
    <property type="entry name" value="39S RIBOSOMAL PROTEIN L18, MITOCHONDRIAL"/>
    <property type="match status" value="1"/>
</dbReference>
<dbReference type="InterPro" id="IPR005484">
    <property type="entry name" value="Ribosomal_uL18_bac/plant/anim"/>
</dbReference>
<keyword evidence="3 7" id="KW-0694">RNA-binding</keyword>
<evidence type="ECO:0000313" key="8">
    <source>
        <dbReference type="EMBL" id="OGY88848.1"/>
    </source>
</evidence>
<dbReference type="HAMAP" id="MF_01337_B">
    <property type="entry name" value="Ribosomal_uL18_B"/>
    <property type="match status" value="1"/>
</dbReference>
<keyword evidence="2 7" id="KW-0699">rRNA-binding</keyword>
<evidence type="ECO:0000256" key="4">
    <source>
        <dbReference type="ARBA" id="ARBA00022980"/>
    </source>
</evidence>
<dbReference type="GO" id="GO:0008097">
    <property type="term" value="F:5S rRNA binding"/>
    <property type="evidence" value="ECO:0007669"/>
    <property type="project" value="TreeGrafter"/>
</dbReference>
<evidence type="ECO:0000256" key="1">
    <source>
        <dbReference type="ARBA" id="ARBA00007116"/>
    </source>
</evidence>
<dbReference type="AlphaFoldDB" id="A0A1G2BHZ5"/>
<keyword evidence="5 7" id="KW-0687">Ribonucleoprotein</keyword>
<dbReference type="PANTHER" id="PTHR12899:SF3">
    <property type="entry name" value="LARGE RIBOSOMAL SUBUNIT PROTEIN UL18M"/>
    <property type="match status" value="1"/>
</dbReference>
<dbReference type="NCBIfam" id="TIGR00060">
    <property type="entry name" value="L18_bact"/>
    <property type="match status" value="1"/>
</dbReference>
<comment type="function">
    <text evidence="7">This is one of the proteins that bind and probably mediate the attachment of the 5S RNA into the large ribosomal subunit, where it forms part of the central protuberance.</text>
</comment>
<proteinExistence type="inferred from homology"/>
<comment type="caution">
    <text evidence="8">The sequence shown here is derived from an EMBL/GenBank/DDBJ whole genome shotgun (WGS) entry which is preliminary data.</text>
</comment>
<comment type="subunit">
    <text evidence="7">Part of the 50S ribosomal subunit; part of the 5S rRNA/L5/L18/L25 subcomplex. Contacts the 5S and 23S rRNAs.</text>
</comment>
<dbReference type="InterPro" id="IPR004389">
    <property type="entry name" value="Ribosomal_uL18_bac-type"/>
</dbReference>
<evidence type="ECO:0000256" key="3">
    <source>
        <dbReference type="ARBA" id="ARBA00022884"/>
    </source>
</evidence>
<dbReference type="GO" id="GO:0005737">
    <property type="term" value="C:cytoplasm"/>
    <property type="evidence" value="ECO:0007669"/>
    <property type="project" value="UniProtKB-ARBA"/>
</dbReference>
<dbReference type="STRING" id="1798550.A2927_02275"/>
<name>A0A1G2BHZ5_9BACT</name>
<comment type="similarity">
    <text evidence="1 7">Belongs to the universal ribosomal protein uL18 family.</text>
</comment>
<dbReference type="GO" id="GO:0005840">
    <property type="term" value="C:ribosome"/>
    <property type="evidence" value="ECO:0007669"/>
    <property type="project" value="UniProtKB-KW"/>
</dbReference>
<gene>
    <name evidence="7" type="primary">rplR</name>
    <name evidence="8" type="ORF">A2927_02275</name>
</gene>
<dbReference type="CDD" id="cd00432">
    <property type="entry name" value="Ribosomal_L18_L5e"/>
    <property type="match status" value="1"/>
</dbReference>
<sequence>MKKDQSKIKNQLKLRRVKRVRAKVFGLAKKPRLAVFRSSKHLAVQAIDDASGRTLVSVYDREVSAKGRSASGGKGKSRMEKARSLGKLLAEKLLEKKINTAVFDRRHYQYHGLVKELAEGAREGGLKF</sequence>
<organism evidence="8 9">
    <name type="scientific">Candidatus Komeilibacteria bacterium RIFCSPLOWO2_01_FULL_45_10</name>
    <dbReference type="NCBI Taxonomy" id="1798550"/>
    <lineage>
        <taxon>Bacteria</taxon>
        <taxon>Candidatus Komeiliibacteriota</taxon>
    </lineage>
</organism>
<evidence type="ECO:0000256" key="6">
    <source>
        <dbReference type="ARBA" id="ARBA00035197"/>
    </source>
</evidence>
<reference evidence="8 9" key="1">
    <citation type="journal article" date="2016" name="Nat. Commun.">
        <title>Thousands of microbial genomes shed light on interconnected biogeochemical processes in an aquifer system.</title>
        <authorList>
            <person name="Anantharaman K."/>
            <person name="Brown C.T."/>
            <person name="Hug L.A."/>
            <person name="Sharon I."/>
            <person name="Castelle C.J."/>
            <person name="Probst A.J."/>
            <person name="Thomas B.C."/>
            <person name="Singh A."/>
            <person name="Wilkins M.J."/>
            <person name="Karaoz U."/>
            <person name="Brodie E.L."/>
            <person name="Williams K.H."/>
            <person name="Hubbard S.S."/>
            <person name="Banfield J.F."/>
        </authorList>
    </citation>
    <scope>NUCLEOTIDE SEQUENCE [LARGE SCALE GENOMIC DNA]</scope>
</reference>
<dbReference type="InterPro" id="IPR057268">
    <property type="entry name" value="Ribosomal_L18"/>
</dbReference>
<dbReference type="EMBL" id="MHKL01000037">
    <property type="protein sequence ID" value="OGY88848.1"/>
    <property type="molecule type" value="Genomic_DNA"/>
</dbReference>
<accession>A0A1G2BHZ5</accession>
<dbReference type="Pfam" id="PF00861">
    <property type="entry name" value="Ribosomal_L18p"/>
    <property type="match status" value="1"/>
</dbReference>
<evidence type="ECO:0000256" key="2">
    <source>
        <dbReference type="ARBA" id="ARBA00022730"/>
    </source>
</evidence>
<evidence type="ECO:0000256" key="7">
    <source>
        <dbReference type="HAMAP-Rule" id="MF_01337"/>
    </source>
</evidence>
<evidence type="ECO:0000313" key="9">
    <source>
        <dbReference type="Proteomes" id="UP000178849"/>
    </source>
</evidence>
<protein>
    <recommendedName>
        <fullName evidence="6 7">Large ribosomal subunit protein uL18</fullName>
    </recommendedName>
</protein>
<dbReference type="Proteomes" id="UP000178849">
    <property type="component" value="Unassembled WGS sequence"/>
</dbReference>
<evidence type="ECO:0000256" key="5">
    <source>
        <dbReference type="ARBA" id="ARBA00023274"/>
    </source>
</evidence>
<keyword evidence="4 7" id="KW-0689">Ribosomal protein</keyword>
<dbReference type="Gene3D" id="3.30.420.100">
    <property type="match status" value="1"/>
</dbReference>